<dbReference type="GO" id="GO:1902201">
    <property type="term" value="P:negative regulation of bacterial-type flagellum-dependent cell motility"/>
    <property type="evidence" value="ECO:0007669"/>
    <property type="project" value="TreeGrafter"/>
</dbReference>
<comment type="catalytic activity">
    <reaction evidence="2">
        <text>2 GTP = 3',3'-c-di-GMP + 2 diphosphate</text>
        <dbReference type="Rhea" id="RHEA:24898"/>
        <dbReference type="ChEBI" id="CHEBI:33019"/>
        <dbReference type="ChEBI" id="CHEBI:37565"/>
        <dbReference type="ChEBI" id="CHEBI:58805"/>
        <dbReference type="EC" id="2.7.7.65"/>
    </reaction>
</comment>
<dbReference type="RefSeq" id="WP_163465023.1">
    <property type="nucleotide sequence ID" value="NZ_JAAAMG010000018.1"/>
</dbReference>
<dbReference type="InterPro" id="IPR011006">
    <property type="entry name" value="CheY-like_superfamily"/>
</dbReference>
<dbReference type="NCBIfam" id="TIGR00254">
    <property type="entry name" value="GGDEF"/>
    <property type="match status" value="1"/>
</dbReference>
<evidence type="ECO:0000259" key="4">
    <source>
        <dbReference type="PROSITE" id="PS50110"/>
    </source>
</evidence>
<protein>
    <recommendedName>
        <fullName evidence="1">diguanylate cyclase</fullName>
        <ecNumber evidence="1">2.7.7.65</ecNumber>
    </recommendedName>
</protein>
<feature type="modified residue" description="4-aspartylphosphate" evidence="3">
    <location>
        <position position="203"/>
    </location>
</feature>
<comment type="caution">
    <text evidence="6">The sequence shown here is derived from an EMBL/GenBank/DDBJ whole genome shotgun (WGS) entry which is preliminary data.</text>
</comment>
<dbReference type="Proteomes" id="UP000469011">
    <property type="component" value="Unassembled WGS sequence"/>
</dbReference>
<dbReference type="GO" id="GO:0000160">
    <property type="term" value="P:phosphorelay signal transduction system"/>
    <property type="evidence" value="ECO:0007669"/>
    <property type="project" value="InterPro"/>
</dbReference>
<sequence length="453" mass="49109">MTARILVVDDIEVNLRLLTARLAAEYYEVASAESGEAALALLDRQPFDLVLLDVMMPGLDGFEVCRRIKASAQLMHVPVVLITALDQPEDRLTGLEAGADDFLTKPVGDLALMSRVRSLTRLKRITDELRSRAETAMQLVGGEMEMLRQLATTAKSRTLAYIETEAEGRSIARRLRTETELTVVTEPAALLQSAGGADVIMIDLAAERNDPLRLISQLRSAEATRLLPILALAEAGDEARAARALELGANDYVSRPIDRNELAARLRTQLRRKRYDEGLRRSLQQTIELAVTDPLTGLHNRRFLDIHLARTAGGADGTSGFALALFDIDHFKRINDGFGHDAGDAVLKEFGRRLKTAIRASDLACRFGGEEFAVLMPGADAETAASVAERIRQAVCEAPFPISGDHLAVTVSAGVAVAAGVAEPRQALLKRADAALYEAKRGGRNRIGMAEAA</sequence>
<feature type="domain" description="GGDEF" evidence="5">
    <location>
        <begin position="319"/>
        <end position="452"/>
    </location>
</feature>
<reference evidence="6 7" key="1">
    <citation type="submission" date="2020-01" db="EMBL/GenBank/DDBJ databases">
        <title>Jiella pacifica sp. nov.</title>
        <authorList>
            <person name="Xue Z."/>
            <person name="Zhu S."/>
            <person name="Chen J."/>
            <person name="Yang J."/>
        </authorList>
    </citation>
    <scope>NUCLEOTIDE SEQUENCE [LARGE SCALE GENOMIC DNA]</scope>
    <source>
        <strain evidence="6 7">40Bstr34</strain>
    </source>
</reference>
<dbReference type="GO" id="GO:0043709">
    <property type="term" value="P:cell adhesion involved in single-species biofilm formation"/>
    <property type="evidence" value="ECO:0007669"/>
    <property type="project" value="TreeGrafter"/>
</dbReference>
<dbReference type="Gene3D" id="3.30.70.270">
    <property type="match status" value="1"/>
</dbReference>
<evidence type="ECO:0000256" key="2">
    <source>
        <dbReference type="ARBA" id="ARBA00034247"/>
    </source>
</evidence>
<dbReference type="GO" id="GO:0052621">
    <property type="term" value="F:diguanylate cyclase activity"/>
    <property type="evidence" value="ECO:0007669"/>
    <property type="project" value="UniProtKB-EC"/>
</dbReference>
<feature type="modified residue" description="4-aspartylphosphate" evidence="3">
    <location>
        <position position="53"/>
    </location>
</feature>
<dbReference type="PROSITE" id="PS50887">
    <property type="entry name" value="GGDEF"/>
    <property type="match status" value="1"/>
</dbReference>
<evidence type="ECO:0000313" key="6">
    <source>
        <dbReference type="EMBL" id="NDW06519.1"/>
    </source>
</evidence>
<dbReference type="CDD" id="cd17538">
    <property type="entry name" value="REC_D1_PleD-like"/>
    <property type="match status" value="1"/>
</dbReference>
<dbReference type="PANTHER" id="PTHR45138">
    <property type="entry name" value="REGULATORY COMPONENTS OF SENSORY TRANSDUCTION SYSTEM"/>
    <property type="match status" value="1"/>
</dbReference>
<feature type="domain" description="Response regulatory" evidence="4">
    <location>
        <begin position="4"/>
        <end position="120"/>
    </location>
</feature>
<dbReference type="PROSITE" id="PS50110">
    <property type="entry name" value="RESPONSE_REGULATORY"/>
    <property type="match status" value="2"/>
</dbReference>
<dbReference type="NCBIfam" id="NF007135">
    <property type="entry name" value="PRK09581.1"/>
    <property type="match status" value="1"/>
</dbReference>
<dbReference type="PANTHER" id="PTHR45138:SF9">
    <property type="entry name" value="DIGUANYLATE CYCLASE DGCM-RELATED"/>
    <property type="match status" value="1"/>
</dbReference>
<gene>
    <name evidence="6" type="ORF">GTK09_19035</name>
</gene>
<dbReference type="EC" id="2.7.7.65" evidence="1"/>
<dbReference type="SUPFAM" id="SSF52172">
    <property type="entry name" value="CheY-like"/>
    <property type="match status" value="2"/>
</dbReference>
<proteinExistence type="predicted"/>
<dbReference type="Pfam" id="PF00990">
    <property type="entry name" value="GGDEF"/>
    <property type="match status" value="1"/>
</dbReference>
<evidence type="ECO:0000256" key="1">
    <source>
        <dbReference type="ARBA" id="ARBA00012528"/>
    </source>
</evidence>
<dbReference type="InterPro" id="IPR043128">
    <property type="entry name" value="Rev_trsase/Diguanyl_cyclase"/>
</dbReference>
<keyword evidence="3" id="KW-0597">Phosphoprotein</keyword>
<dbReference type="SUPFAM" id="SSF55073">
    <property type="entry name" value="Nucleotide cyclase"/>
    <property type="match status" value="1"/>
</dbReference>
<dbReference type="InterPro" id="IPR029787">
    <property type="entry name" value="Nucleotide_cyclase"/>
</dbReference>
<dbReference type="AlphaFoldDB" id="A0A6N9T9Y8"/>
<dbReference type="Pfam" id="PF00072">
    <property type="entry name" value="Response_reg"/>
    <property type="match status" value="2"/>
</dbReference>
<dbReference type="CDD" id="cd01949">
    <property type="entry name" value="GGDEF"/>
    <property type="match status" value="1"/>
</dbReference>
<dbReference type="EMBL" id="JAAAMG010000018">
    <property type="protein sequence ID" value="NDW06519.1"/>
    <property type="molecule type" value="Genomic_DNA"/>
</dbReference>
<accession>A0A6N9T9Y8</accession>
<feature type="domain" description="Response regulatory" evidence="4">
    <location>
        <begin position="157"/>
        <end position="270"/>
    </location>
</feature>
<dbReference type="InterPro" id="IPR001789">
    <property type="entry name" value="Sig_transdc_resp-reg_receiver"/>
</dbReference>
<dbReference type="InterPro" id="IPR050469">
    <property type="entry name" value="Diguanylate_Cyclase"/>
</dbReference>
<dbReference type="SMART" id="SM00267">
    <property type="entry name" value="GGDEF"/>
    <property type="match status" value="1"/>
</dbReference>
<dbReference type="Gene3D" id="3.40.50.2300">
    <property type="match status" value="1"/>
</dbReference>
<dbReference type="GO" id="GO:0005886">
    <property type="term" value="C:plasma membrane"/>
    <property type="evidence" value="ECO:0007669"/>
    <property type="project" value="TreeGrafter"/>
</dbReference>
<dbReference type="InterPro" id="IPR000160">
    <property type="entry name" value="GGDEF_dom"/>
</dbReference>
<name>A0A6N9T9Y8_9HYPH</name>
<organism evidence="6 7">
    <name type="scientific">Jiella pacifica</name>
    <dbReference type="NCBI Taxonomy" id="2696469"/>
    <lineage>
        <taxon>Bacteria</taxon>
        <taxon>Pseudomonadati</taxon>
        <taxon>Pseudomonadota</taxon>
        <taxon>Alphaproteobacteria</taxon>
        <taxon>Hyphomicrobiales</taxon>
        <taxon>Aurantimonadaceae</taxon>
        <taxon>Jiella</taxon>
    </lineage>
</organism>
<evidence type="ECO:0000256" key="3">
    <source>
        <dbReference type="PROSITE-ProRule" id="PRU00169"/>
    </source>
</evidence>
<evidence type="ECO:0000259" key="5">
    <source>
        <dbReference type="PROSITE" id="PS50887"/>
    </source>
</evidence>
<dbReference type="FunFam" id="3.40.50.2300:FF:000574">
    <property type="entry name" value="Response regulator PleD"/>
    <property type="match status" value="1"/>
</dbReference>
<dbReference type="FunFam" id="3.30.70.270:FF:000001">
    <property type="entry name" value="Diguanylate cyclase domain protein"/>
    <property type="match status" value="1"/>
</dbReference>
<evidence type="ECO:0000313" key="7">
    <source>
        <dbReference type="Proteomes" id="UP000469011"/>
    </source>
</evidence>
<keyword evidence="7" id="KW-1185">Reference proteome</keyword>
<dbReference type="SMART" id="SM00448">
    <property type="entry name" value="REC"/>
    <property type="match status" value="2"/>
</dbReference>